<dbReference type="AlphaFoldDB" id="A0A9P6DM18"/>
<evidence type="ECO:0000256" key="1">
    <source>
        <dbReference type="SAM" id="MobiDB-lite"/>
    </source>
</evidence>
<proteinExistence type="predicted"/>
<evidence type="ECO:0000313" key="3">
    <source>
        <dbReference type="Proteomes" id="UP000886523"/>
    </source>
</evidence>
<name>A0A9P6DM18_9AGAM</name>
<reference evidence="2" key="1">
    <citation type="journal article" date="2020" name="Nat. Commun.">
        <title>Large-scale genome sequencing of mycorrhizal fungi provides insights into the early evolution of symbiotic traits.</title>
        <authorList>
            <person name="Miyauchi S."/>
            <person name="Kiss E."/>
            <person name="Kuo A."/>
            <person name="Drula E."/>
            <person name="Kohler A."/>
            <person name="Sanchez-Garcia M."/>
            <person name="Morin E."/>
            <person name="Andreopoulos B."/>
            <person name="Barry K.W."/>
            <person name="Bonito G."/>
            <person name="Buee M."/>
            <person name="Carver A."/>
            <person name="Chen C."/>
            <person name="Cichocki N."/>
            <person name="Clum A."/>
            <person name="Culley D."/>
            <person name="Crous P.W."/>
            <person name="Fauchery L."/>
            <person name="Girlanda M."/>
            <person name="Hayes R.D."/>
            <person name="Keri Z."/>
            <person name="LaButti K."/>
            <person name="Lipzen A."/>
            <person name="Lombard V."/>
            <person name="Magnuson J."/>
            <person name="Maillard F."/>
            <person name="Murat C."/>
            <person name="Nolan M."/>
            <person name="Ohm R.A."/>
            <person name="Pangilinan J."/>
            <person name="Pereira M.F."/>
            <person name="Perotto S."/>
            <person name="Peter M."/>
            <person name="Pfister S."/>
            <person name="Riley R."/>
            <person name="Sitrit Y."/>
            <person name="Stielow J.B."/>
            <person name="Szollosi G."/>
            <person name="Zifcakova L."/>
            <person name="Stursova M."/>
            <person name="Spatafora J.W."/>
            <person name="Tedersoo L."/>
            <person name="Vaario L.M."/>
            <person name="Yamada A."/>
            <person name="Yan M."/>
            <person name="Wang P."/>
            <person name="Xu J."/>
            <person name="Bruns T."/>
            <person name="Baldrian P."/>
            <person name="Vilgalys R."/>
            <person name="Dunand C."/>
            <person name="Henrissat B."/>
            <person name="Grigoriev I.V."/>
            <person name="Hibbett D."/>
            <person name="Nagy L.G."/>
            <person name="Martin F.M."/>
        </authorList>
    </citation>
    <scope>NUCLEOTIDE SEQUENCE</scope>
    <source>
        <strain evidence="2">UP504</strain>
    </source>
</reference>
<protein>
    <submittedName>
        <fullName evidence="2">Uncharacterized protein</fullName>
    </submittedName>
</protein>
<sequence length="233" mass="26070">MSDTNLSITVEADTQGGTPTSPRPDNDPKWYNMHLEHADSLVASPKWSTLLANWTVFKNDLGDMKASVGRLPSIPTVIHDWLQHAWSLTYYPNLLAPNQLNMFGNTWRSWWIICQPKWRVKAPNGKGLVPLSGKGDWSKLQIGSNNGILLHIMALAWWGNAGLNDLNEMEKWTSAGKDISWVLEHVWSKQGALCCMKNSHMTTGLRVRDWHLSLAQAMCVVMGEEAGGGTRVH</sequence>
<dbReference type="OrthoDB" id="2683861at2759"/>
<feature type="region of interest" description="Disordered" evidence="1">
    <location>
        <begin position="1"/>
        <end position="27"/>
    </location>
</feature>
<organism evidence="2 3">
    <name type="scientific">Hydnum rufescens UP504</name>
    <dbReference type="NCBI Taxonomy" id="1448309"/>
    <lineage>
        <taxon>Eukaryota</taxon>
        <taxon>Fungi</taxon>
        <taxon>Dikarya</taxon>
        <taxon>Basidiomycota</taxon>
        <taxon>Agaricomycotina</taxon>
        <taxon>Agaricomycetes</taxon>
        <taxon>Cantharellales</taxon>
        <taxon>Hydnaceae</taxon>
        <taxon>Hydnum</taxon>
    </lineage>
</organism>
<comment type="caution">
    <text evidence="2">The sequence shown here is derived from an EMBL/GenBank/DDBJ whole genome shotgun (WGS) entry which is preliminary data.</text>
</comment>
<accession>A0A9P6DM18</accession>
<gene>
    <name evidence="2" type="ORF">BS47DRAFT_1369796</name>
</gene>
<dbReference type="EMBL" id="MU129447">
    <property type="protein sequence ID" value="KAF9503095.1"/>
    <property type="molecule type" value="Genomic_DNA"/>
</dbReference>
<dbReference type="Proteomes" id="UP000886523">
    <property type="component" value="Unassembled WGS sequence"/>
</dbReference>
<keyword evidence="3" id="KW-1185">Reference proteome</keyword>
<evidence type="ECO:0000313" key="2">
    <source>
        <dbReference type="EMBL" id="KAF9503095.1"/>
    </source>
</evidence>